<dbReference type="EMBL" id="JNBQ01000011">
    <property type="protein sequence ID" value="KLN34718.1"/>
    <property type="molecule type" value="Genomic_DNA"/>
</dbReference>
<protein>
    <recommendedName>
        <fullName evidence="4">Ester cyclase</fullName>
    </recommendedName>
</protein>
<keyword evidence="3" id="KW-1185">Reference proteome</keyword>
<name>A0A0H2KNF8_9MICO</name>
<evidence type="ECO:0000256" key="1">
    <source>
        <dbReference type="SAM" id="MobiDB-lite"/>
    </source>
</evidence>
<reference evidence="2 3" key="1">
    <citation type="submission" date="2014-05" db="EMBL/GenBank/DDBJ databases">
        <title>Cellulosimicrobium funkei U11 genome.</title>
        <authorList>
            <person name="Hu C."/>
            <person name="Gong Y."/>
            <person name="Wan W."/>
            <person name="Jiang M."/>
        </authorList>
    </citation>
    <scope>NUCLEOTIDE SEQUENCE [LARGE SCALE GENOMIC DNA]</scope>
    <source>
        <strain evidence="2 3">U11</strain>
    </source>
</reference>
<dbReference type="SUPFAM" id="SSF54427">
    <property type="entry name" value="NTF2-like"/>
    <property type="match status" value="1"/>
</dbReference>
<feature type="region of interest" description="Disordered" evidence="1">
    <location>
        <begin position="1"/>
        <end position="47"/>
    </location>
</feature>
<feature type="compositionally biased region" description="Polar residues" evidence="1">
    <location>
        <begin position="1"/>
        <end position="13"/>
    </location>
</feature>
<comment type="caution">
    <text evidence="2">The sequence shown here is derived from an EMBL/GenBank/DDBJ whole genome shotgun (WGS) entry which is preliminary data.</text>
</comment>
<dbReference type="InterPro" id="IPR032710">
    <property type="entry name" value="NTF2-like_dom_sf"/>
</dbReference>
<feature type="non-terminal residue" evidence="2">
    <location>
        <position position="1"/>
    </location>
</feature>
<gene>
    <name evidence="2" type="ORF">FB00_11160</name>
</gene>
<dbReference type="AlphaFoldDB" id="A0A0H2KNF8"/>
<proteinExistence type="predicted"/>
<evidence type="ECO:0000313" key="2">
    <source>
        <dbReference type="EMBL" id="KLN34718.1"/>
    </source>
</evidence>
<dbReference type="PANTHER" id="PTHR38436:SF1">
    <property type="entry name" value="ESTER CYCLASE"/>
    <property type="match status" value="1"/>
</dbReference>
<evidence type="ECO:0000313" key="3">
    <source>
        <dbReference type="Proteomes" id="UP000035265"/>
    </source>
</evidence>
<dbReference type="PANTHER" id="PTHR38436">
    <property type="entry name" value="POLYKETIDE CYCLASE SNOAL-LIKE DOMAIN"/>
    <property type="match status" value="1"/>
</dbReference>
<dbReference type="Proteomes" id="UP000035265">
    <property type="component" value="Unassembled WGS sequence"/>
</dbReference>
<dbReference type="Gene3D" id="3.10.450.50">
    <property type="match status" value="1"/>
</dbReference>
<organism evidence="2 3">
    <name type="scientific">Cellulosimicrobium funkei</name>
    <dbReference type="NCBI Taxonomy" id="264251"/>
    <lineage>
        <taxon>Bacteria</taxon>
        <taxon>Bacillati</taxon>
        <taxon>Actinomycetota</taxon>
        <taxon>Actinomycetes</taxon>
        <taxon>Micrococcales</taxon>
        <taxon>Promicromonosporaceae</taxon>
        <taxon>Cellulosimicrobium</taxon>
    </lineage>
</organism>
<sequence length="185" mass="19706">LVTNHVPTTSLQEHTGKPSRAATPPGSGGRAAAEHEGVRKGSDMGTHENKATAVAVHTRAIPGNHGDALATLLAPGFRNHDTSPGCDGGADALLATMHWYDEAFEDQRVEVLHAVAEGDLVALHVELSARHTGFFRGVAPTGRRFRVREMHVLRFAEGQEAEHWCVRDESALVRALAHPAPVGVG</sequence>
<dbReference type="PATRIC" id="fig|264251.5.peg.2273"/>
<dbReference type="InterPro" id="IPR009959">
    <property type="entry name" value="Cyclase_SnoaL-like"/>
</dbReference>
<feature type="compositionally biased region" description="Basic and acidic residues" evidence="1">
    <location>
        <begin position="32"/>
        <end position="47"/>
    </location>
</feature>
<dbReference type="Pfam" id="PF07366">
    <property type="entry name" value="SnoaL"/>
    <property type="match status" value="1"/>
</dbReference>
<evidence type="ECO:0008006" key="4">
    <source>
        <dbReference type="Google" id="ProtNLM"/>
    </source>
</evidence>
<dbReference type="GO" id="GO:0030638">
    <property type="term" value="P:polyketide metabolic process"/>
    <property type="evidence" value="ECO:0007669"/>
    <property type="project" value="InterPro"/>
</dbReference>
<accession>A0A0H2KNF8</accession>